<sequence length="454" mass="51971">MNQRQKQVEKQLLDNEKAALKALEDNYTVALADVKARIKELMADELTQSKIYRLEYQRNLERQIKAILGVLESGNVKTVNDYLKLCYEDGFIGTLYDISGDGTEMVLPINQDQVASSVTRPTESVKLSKRLYNDVAQLQKDVVAEMSRGLSQNLSYRDIAINLANVTEASLKRAYRIARTEGHRVQNEAKLDSMHAARDAGADIVKMWDATMDGKTRPDHVILDGQIRELDEPFTVNGHEAMAPGHFGLANEDVHCRCVMLQQPRWALEGERLKRDQDAREIVSTEDESYKAWKEDYLQMNLQLFGEDKQTGAMKNAIIDESKESGKIEVHTIGKIDKSIYSVVTPDIRTDEVIITDERIQHIKDGHPNDYERYYMFLKEVVESPDYIIESNKPSTALVLKEFLDADGEQFKTILRLQTSTDNPAFKNSIITFMKINNKEWSRLLRNKTILYKK</sequence>
<dbReference type="RefSeq" id="WP_090305264.1">
    <property type="nucleotide sequence ID" value="NZ_FNRK01000004.1"/>
</dbReference>
<evidence type="ECO:0000313" key="5">
    <source>
        <dbReference type="Proteomes" id="UP000199394"/>
    </source>
</evidence>
<evidence type="ECO:0000259" key="3">
    <source>
        <dbReference type="Pfam" id="PF18810"/>
    </source>
</evidence>
<keyword evidence="5" id="KW-1185">Reference proteome</keyword>
<dbReference type="Pfam" id="PF18810">
    <property type="entry name" value="PBECR2"/>
    <property type="match status" value="1"/>
</dbReference>
<dbReference type="Pfam" id="PF04233">
    <property type="entry name" value="Phage_Mu_F"/>
    <property type="match status" value="1"/>
</dbReference>
<feature type="domain" description="Phage-Barnase-EndoU-ColicinE5/D-RelE like nuclease 2" evidence="3">
    <location>
        <begin position="331"/>
        <end position="453"/>
    </location>
</feature>
<dbReference type="InterPro" id="IPR006528">
    <property type="entry name" value="Phage_head_morphogenesis_dom"/>
</dbReference>
<proteinExistence type="predicted"/>
<organism evidence="4 5">
    <name type="scientific">Eubacterium aggregans</name>
    <dbReference type="NCBI Taxonomy" id="81409"/>
    <lineage>
        <taxon>Bacteria</taxon>
        <taxon>Bacillati</taxon>
        <taxon>Bacillota</taxon>
        <taxon>Clostridia</taxon>
        <taxon>Eubacteriales</taxon>
        <taxon>Eubacteriaceae</taxon>
        <taxon>Eubacterium</taxon>
    </lineage>
</organism>
<evidence type="ECO:0000256" key="1">
    <source>
        <dbReference type="SAM" id="Coils"/>
    </source>
</evidence>
<reference evidence="4 5" key="1">
    <citation type="submission" date="2016-10" db="EMBL/GenBank/DDBJ databases">
        <authorList>
            <person name="de Groot N.N."/>
        </authorList>
    </citation>
    <scope>NUCLEOTIDE SEQUENCE [LARGE SCALE GENOMIC DNA]</scope>
    <source>
        <strain evidence="4 5">SR12</strain>
    </source>
</reference>
<evidence type="ECO:0000313" key="4">
    <source>
        <dbReference type="EMBL" id="SEA15710.1"/>
    </source>
</evidence>
<dbReference type="EMBL" id="FNRK01000004">
    <property type="protein sequence ID" value="SEA15710.1"/>
    <property type="molecule type" value="Genomic_DNA"/>
</dbReference>
<accession>A0A1H3YWB0</accession>
<feature type="domain" description="Phage head morphogenesis" evidence="2">
    <location>
        <begin position="142"/>
        <end position="260"/>
    </location>
</feature>
<dbReference type="Proteomes" id="UP000199394">
    <property type="component" value="Unassembled WGS sequence"/>
</dbReference>
<feature type="coiled-coil region" evidence="1">
    <location>
        <begin position="6"/>
        <end position="33"/>
    </location>
</feature>
<dbReference type="AlphaFoldDB" id="A0A1H3YWB0"/>
<dbReference type="STRING" id="81409.SAMN04515656_104138"/>
<name>A0A1H3YWB0_9FIRM</name>
<protein>
    <submittedName>
        <fullName evidence="4">Phage Mu protein F like protein</fullName>
    </submittedName>
</protein>
<evidence type="ECO:0000259" key="2">
    <source>
        <dbReference type="Pfam" id="PF04233"/>
    </source>
</evidence>
<dbReference type="OrthoDB" id="9151105at2"/>
<dbReference type="InterPro" id="IPR041110">
    <property type="entry name" value="PBECR2"/>
</dbReference>
<keyword evidence="1" id="KW-0175">Coiled coil</keyword>
<gene>
    <name evidence="4" type="ORF">SAMN04515656_104138</name>
</gene>